<dbReference type="PANTHER" id="PTHR23266">
    <property type="entry name" value="IMMUNOGLOBULIN HEAVY CHAIN"/>
    <property type="match status" value="1"/>
</dbReference>
<evidence type="ECO:0000256" key="1">
    <source>
        <dbReference type="ARBA" id="ARBA00022859"/>
    </source>
</evidence>
<dbReference type="SUPFAM" id="SSF48726">
    <property type="entry name" value="Immunoglobulin"/>
    <property type="match status" value="1"/>
</dbReference>
<evidence type="ECO:0000256" key="3">
    <source>
        <dbReference type="ARBA" id="ARBA00043265"/>
    </source>
</evidence>
<dbReference type="InterPro" id="IPR013106">
    <property type="entry name" value="Ig_V-set"/>
</dbReference>
<dbReference type="PROSITE" id="PS50835">
    <property type="entry name" value="IG_LIKE"/>
    <property type="match status" value="1"/>
</dbReference>
<reference evidence="5" key="1">
    <citation type="submission" date="2025-08" db="UniProtKB">
        <authorList>
            <consortium name="Ensembl"/>
        </authorList>
    </citation>
    <scope>IDENTIFICATION</scope>
</reference>
<keyword evidence="1" id="KW-0391">Immunity</keyword>
<dbReference type="InterPro" id="IPR013783">
    <property type="entry name" value="Ig-like_fold"/>
</dbReference>
<proteinExistence type="predicted"/>
<sequence length="162" mass="18340">MTNKTVCPILHHAQGTLLCSFLSYTLPKGYFYILHLPAETLIITCRVSGASITDSSSHFGTAWIRQPAGKTLEWINTIDFEEDIYAKDSLKNKFSVSRETSSNTITLRGENLQTEDTAVYYCARRAPQCCKISAETYKNSLNTKLTFKHGTLHWKLFFLVCT</sequence>
<protein>
    <recommendedName>
        <fullName evidence="4">Ig-like domain-containing protein</fullName>
    </recommendedName>
</protein>
<dbReference type="SMART" id="SM00406">
    <property type="entry name" value="IGv"/>
    <property type="match status" value="1"/>
</dbReference>
<dbReference type="Proteomes" id="UP000694621">
    <property type="component" value="Unplaced"/>
</dbReference>
<organism evidence="5 6">
    <name type="scientific">Astyanax mexicanus</name>
    <name type="common">Blind cave fish</name>
    <name type="synonym">Astyanax fasciatus mexicanus</name>
    <dbReference type="NCBI Taxonomy" id="7994"/>
    <lineage>
        <taxon>Eukaryota</taxon>
        <taxon>Metazoa</taxon>
        <taxon>Chordata</taxon>
        <taxon>Craniata</taxon>
        <taxon>Vertebrata</taxon>
        <taxon>Euteleostomi</taxon>
        <taxon>Actinopterygii</taxon>
        <taxon>Neopterygii</taxon>
        <taxon>Teleostei</taxon>
        <taxon>Ostariophysi</taxon>
        <taxon>Characiformes</taxon>
        <taxon>Characoidei</taxon>
        <taxon>Acestrorhamphidae</taxon>
        <taxon>Acestrorhamphinae</taxon>
        <taxon>Astyanax</taxon>
    </lineage>
</organism>
<dbReference type="InterPro" id="IPR050199">
    <property type="entry name" value="IgHV"/>
</dbReference>
<feature type="domain" description="Ig-like" evidence="4">
    <location>
        <begin position="27"/>
        <end position="142"/>
    </location>
</feature>
<dbReference type="Gene3D" id="2.60.40.10">
    <property type="entry name" value="Immunoglobulins"/>
    <property type="match status" value="1"/>
</dbReference>
<keyword evidence="2" id="KW-1064">Adaptive immunity</keyword>
<keyword evidence="3" id="KW-1280">Immunoglobulin</keyword>
<evidence type="ECO:0000313" key="6">
    <source>
        <dbReference type="Proteomes" id="UP000694621"/>
    </source>
</evidence>
<dbReference type="AlphaFoldDB" id="A0A8B9H080"/>
<accession>A0A8B9H080</accession>
<dbReference type="GO" id="GO:0005576">
    <property type="term" value="C:extracellular region"/>
    <property type="evidence" value="ECO:0007669"/>
    <property type="project" value="UniProtKB-ARBA"/>
</dbReference>
<dbReference type="Pfam" id="PF07686">
    <property type="entry name" value="V-set"/>
    <property type="match status" value="1"/>
</dbReference>
<evidence type="ECO:0000259" key="4">
    <source>
        <dbReference type="PROSITE" id="PS50835"/>
    </source>
</evidence>
<name>A0A8B9H080_ASTMX</name>
<evidence type="ECO:0000313" key="5">
    <source>
        <dbReference type="Ensembl" id="ENSAMXP00005003036.1"/>
    </source>
</evidence>
<evidence type="ECO:0000256" key="2">
    <source>
        <dbReference type="ARBA" id="ARBA00023130"/>
    </source>
</evidence>
<dbReference type="InterPro" id="IPR036179">
    <property type="entry name" value="Ig-like_dom_sf"/>
</dbReference>
<dbReference type="Ensembl" id="ENSAMXT00005003463.1">
    <property type="protein sequence ID" value="ENSAMXP00005003036.1"/>
    <property type="gene ID" value="ENSAMXG00005001891.1"/>
</dbReference>
<dbReference type="GO" id="GO:0019814">
    <property type="term" value="C:immunoglobulin complex"/>
    <property type="evidence" value="ECO:0007669"/>
    <property type="project" value="UniProtKB-KW"/>
</dbReference>
<dbReference type="GO" id="GO:0002250">
    <property type="term" value="P:adaptive immune response"/>
    <property type="evidence" value="ECO:0007669"/>
    <property type="project" value="UniProtKB-KW"/>
</dbReference>
<dbReference type="InterPro" id="IPR007110">
    <property type="entry name" value="Ig-like_dom"/>
</dbReference>